<proteinExistence type="predicted"/>
<name>A0A1I5H630_PSUAM</name>
<reference evidence="1 2" key="1">
    <citation type="submission" date="2016-10" db="EMBL/GenBank/DDBJ databases">
        <authorList>
            <person name="de Groot N.N."/>
        </authorList>
    </citation>
    <scope>NUCLEOTIDE SEQUENCE [LARGE SCALE GENOMIC DNA]</scope>
    <source>
        <strain evidence="1 2">CGMCC 4.1877</strain>
    </source>
</reference>
<dbReference type="Proteomes" id="UP000199614">
    <property type="component" value="Unassembled WGS sequence"/>
</dbReference>
<protein>
    <recommendedName>
        <fullName evidence="3">Excreted virulence factor EspC, type VII ESX diderm</fullName>
    </recommendedName>
</protein>
<sequence length="122" mass="13505">MTELQDTLTTICNQLAAVVQQQADDPNPSHDDFHTWGWALSELLDRTYQVALVLEEQVTHYGDTRILSDDEGASPAGRLLETVTRLVQTREALAHAQQHLSEYHAAISHISVMVDPNAEVGS</sequence>
<dbReference type="EMBL" id="FOUY01000058">
    <property type="protein sequence ID" value="SFO43715.1"/>
    <property type="molecule type" value="Genomic_DNA"/>
</dbReference>
<dbReference type="AlphaFoldDB" id="A0A1I5H630"/>
<organism evidence="1 2">
    <name type="scientific">Pseudonocardia ammonioxydans</name>
    <dbReference type="NCBI Taxonomy" id="260086"/>
    <lineage>
        <taxon>Bacteria</taxon>
        <taxon>Bacillati</taxon>
        <taxon>Actinomycetota</taxon>
        <taxon>Actinomycetes</taxon>
        <taxon>Pseudonocardiales</taxon>
        <taxon>Pseudonocardiaceae</taxon>
        <taxon>Pseudonocardia</taxon>
    </lineage>
</organism>
<evidence type="ECO:0000313" key="1">
    <source>
        <dbReference type="EMBL" id="SFO43715.1"/>
    </source>
</evidence>
<evidence type="ECO:0008006" key="3">
    <source>
        <dbReference type="Google" id="ProtNLM"/>
    </source>
</evidence>
<gene>
    <name evidence="1" type="ORF">SAMN05216207_105813</name>
</gene>
<dbReference type="RefSeq" id="WP_143105620.1">
    <property type="nucleotide sequence ID" value="NZ_FOUY01000058.1"/>
</dbReference>
<evidence type="ECO:0000313" key="2">
    <source>
        <dbReference type="Proteomes" id="UP000199614"/>
    </source>
</evidence>
<keyword evidence="2" id="KW-1185">Reference proteome</keyword>
<accession>A0A1I5H630</accession>